<reference evidence="5 6" key="1">
    <citation type="submission" date="2020-08" db="EMBL/GenBank/DDBJ databases">
        <title>The genome sequence of Novosphingobium flavum 4Y4.</title>
        <authorList>
            <person name="Liu Y."/>
        </authorList>
    </citation>
    <scope>NUCLEOTIDE SEQUENCE [LARGE SCALE GENOMIC DNA]</scope>
    <source>
        <strain evidence="5 6">4Y4</strain>
    </source>
</reference>
<proteinExistence type="predicted"/>
<protein>
    <submittedName>
        <fullName evidence="5">Helix-turn-helix transcriptional regulator</fullName>
    </submittedName>
</protein>
<dbReference type="SUPFAM" id="SSF46785">
    <property type="entry name" value="Winged helix' DNA-binding domain"/>
    <property type="match status" value="1"/>
</dbReference>
<keyword evidence="1" id="KW-0805">Transcription regulation</keyword>
<evidence type="ECO:0000313" key="6">
    <source>
        <dbReference type="Proteomes" id="UP000520156"/>
    </source>
</evidence>
<accession>A0A7X1F6M9</accession>
<name>A0A7X1F6M9_9SPHN</name>
<dbReference type="Proteomes" id="UP000520156">
    <property type="component" value="Unassembled WGS sequence"/>
</dbReference>
<dbReference type="PANTHER" id="PTHR43132">
    <property type="entry name" value="ARSENICAL RESISTANCE OPERON REPRESSOR ARSR-RELATED"/>
    <property type="match status" value="1"/>
</dbReference>
<evidence type="ECO:0000259" key="4">
    <source>
        <dbReference type="PROSITE" id="PS50987"/>
    </source>
</evidence>
<gene>
    <name evidence="5" type="ORF">H7F49_06450</name>
</gene>
<dbReference type="InterPro" id="IPR011991">
    <property type="entry name" value="ArsR-like_HTH"/>
</dbReference>
<dbReference type="CDD" id="cd00090">
    <property type="entry name" value="HTH_ARSR"/>
    <property type="match status" value="1"/>
</dbReference>
<sequence length="119" mass="12494">MEIKTAVTALSALAHEGRLNAFRLLVRAGQDGLASGELARRLGVPANTLSGSLNILSHAGLVESRRAGKSVIYTAGYANMTELLQFLMEDCCAGASDICAPLIEIALACDCDDKDKIDA</sequence>
<evidence type="ECO:0000313" key="5">
    <source>
        <dbReference type="EMBL" id="MBC2651338.1"/>
    </source>
</evidence>
<dbReference type="SMART" id="SM00418">
    <property type="entry name" value="HTH_ARSR"/>
    <property type="match status" value="1"/>
</dbReference>
<dbReference type="InterPro" id="IPR001845">
    <property type="entry name" value="HTH_ArsR_DNA-bd_dom"/>
</dbReference>
<dbReference type="InterPro" id="IPR036390">
    <property type="entry name" value="WH_DNA-bd_sf"/>
</dbReference>
<dbReference type="AlphaFoldDB" id="A0A7X1F6M9"/>
<evidence type="ECO:0000256" key="3">
    <source>
        <dbReference type="ARBA" id="ARBA00023163"/>
    </source>
</evidence>
<keyword evidence="3" id="KW-0804">Transcription</keyword>
<organism evidence="5 6">
    <name type="scientific">Novosphingobium aerophilum</name>
    <dbReference type="NCBI Taxonomy" id="2839843"/>
    <lineage>
        <taxon>Bacteria</taxon>
        <taxon>Pseudomonadati</taxon>
        <taxon>Pseudomonadota</taxon>
        <taxon>Alphaproteobacteria</taxon>
        <taxon>Sphingomonadales</taxon>
        <taxon>Sphingomonadaceae</taxon>
        <taxon>Novosphingobium</taxon>
    </lineage>
</organism>
<dbReference type="GO" id="GO:0003677">
    <property type="term" value="F:DNA binding"/>
    <property type="evidence" value="ECO:0007669"/>
    <property type="project" value="UniProtKB-KW"/>
</dbReference>
<dbReference type="Gene3D" id="1.10.10.10">
    <property type="entry name" value="Winged helix-like DNA-binding domain superfamily/Winged helix DNA-binding domain"/>
    <property type="match status" value="1"/>
</dbReference>
<dbReference type="EMBL" id="JACLAU010000006">
    <property type="protein sequence ID" value="MBC2651338.1"/>
    <property type="molecule type" value="Genomic_DNA"/>
</dbReference>
<keyword evidence="2" id="KW-0238">DNA-binding</keyword>
<dbReference type="InterPro" id="IPR036388">
    <property type="entry name" value="WH-like_DNA-bd_sf"/>
</dbReference>
<dbReference type="InterPro" id="IPR051011">
    <property type="entry name" value="Metal_resp_trans_reg"/>
</dbReference>
<dbReference type="Pfam" id="PF12840">
    <property type="entry name" value="HTH_20"/>
    <property type="match status" value="1"/>
</dbReference>
<dbReference type="PRINTS" id="PR00778">
    <property type="entry name" value="HTHARSR"/>
</dbReference>
<dbReference type="PANTHER" id="PTHR43132:SF2">
    <property type="entry name" value="ARSENICAL RESISTANCE OPERON REPRESSOR ARSR-RELATED"/>
    <property type="match status" value="1"/>
</dbReference>
<keyword evidence="6" id="KW-1185">Reference proteome</keyword>
<dbReference type="GO" id="GO:0003700">
    <property type="term" value="F:DNA-binding transcription factor activity"/>
    <property type="evidence" value="ECO:0007669"/>
    <property type="project" value="InterPro"/>
</dbReference>
<dbReference type="PROSITE" id="PS50987">
    <property type="entry name" value="HTH_ARSR_2"/>
    <property type="match status" value="1"/>
</dbReference>
<feature type="domain" description="HTH arsR-type" evidence="4">
    <location>
        <begin position="1"/>
        <end position="95"/>
    </location>
</feature>
<comment type="caution">
    <text evidence="5">The sequence shown here is derived from an EMBL/GenBank/DDBJ whole genome shotgun (WGS) entry which is preliminary data.</text>
</comment>
<evidence type="ECO:0000256" key="1">
    <source>
        <dbReference type="ARBA" id="ARBA00023015"/>
    </source>
</evidence>
<dbReference type="RefSeq" id="WP_185682754.1">
    <property type="nucleotide sequence ID" value="NZ_JACLAU010000006.1"/>
</dbReference>
<evidence type="ECO:0000256" key="2">
    <source>
        <dbReference type="ARBA" id="ARBA00023125"/>
    </source>
</evidence>